<name>A0ABU7IZD8_9FLAO</name>
<evidence type="ECO:0008006" key="3">
    <source>
        <dbReference type="Google" id="ProtNLM"/>
    </source>
</evidence>
<keyword evidence="2" id="KW-1185">Reference proteome</keyword>
<proteinExistence type="predicted"/>
<dbReference type="Proteomes" id="UP001356308">
    <property type="component" value="Unassembled WGS sequence"/>
</dbReference>
<gene>
    <name evidence="1" type="ORF">V1I91_19930</name>
</gene>
<dbReference type="RefSeq" id="WP_272653008.1">
    <property type="nucleotide sequence ID" value="NZ_JAZDDG010000012.1"/>
</dbReference>
<protein>
    <recommendedName>
        <fullName evidence="3">Apea-like HEPN domain-containing protein</fullName>
    </recommendedName>
</protein>
<organism evidence="1 2">
    <name type="scientific">Maribacter cobaltidurans</name>
    <dbReference type="NCBI Taxonomy" id="1178778"/>
    <lineage>
        <taxon>Bacteria</taxon>
        <taxon>Pseudomonadati</taxon>
        <taxon>Bacteroidota</taxon>
        <taxon>Flavobacteriia</taxon>
        <taxon>Flavobacteriales</taxon>
        <taxon>Flavobacteriaceae</taxon>
        <taxon>Maribacter</taxon>
    </lineage>
</organism>
<reference evidence="1 2" key="1">
    <citation type="submission" date="2024-01" db="EMBL/GenBank/DDBJ databases">
        <title>Maribacter spp. originated from different algae showed divergent polysaccharides utilization ability.</title>
        <authorList>
            <person name="Wang H."/>
            <person name="Wu Y."/>
        </authorList>
    </citation>
    <scope>NUCLEOTIDE SEQUENCE [LARGE SCALE GENOMIC DNA]</scope>
    <source>
        <strain evidence="1 2">PR1</strain>
    </source>
</reference>
<accession>A0ABU7IZD8</accession>
<evidence type="ECO:0000313" key="1">
    <source>
        <dbReference type="EMBL" id="MEE1978357.1"/>
    </source>
</evidence>
<comment type="caution">
    <text evidence="1">The sequence shown here is derived from an EMBL/GenBank/DDBJ whole genome shotgun (WGS) entry which is preliminary data.</text>
</comment>
<evidence type="ECO:0000313" key="2">
    <source>
        <dbReference type="Proteomes" id="UP001356308"/>
    </source>
</evidence>
<dbReference type="EMBL" id="JAZDDG010000012">
    <property type="protein sequence ID" value="MEE1978357.1"/>
    <property type="molecule type" value="Genomic_DNA"/>
</dbReference>
<sequence length="415" mass="48229">MKLNKQQLEKINEGINVIFDFCPIMKDNNDELIFSDERIEEIIEEEEDIEGLEIWFPGEHDYTFIEPDDFIDLIDEIKTIEITDSSYIKTKLSRHYIVSANDFTDEHILSFHSLHTKGKGYQINLIDESIIVGLAATKLEEYENDNWGAITPYISIEIEYETENDILNKKDEENLINSYIFEVADTMNIALTFSEIRNPTYDLINLTGDIAEGDYESLRELEPYNIGMEFFVSAIQIKDPELKFLNFYKVLEHFSPIAVNIEANELMRKKLDAPKSSFEDGDYIRSIFTLANSMRDRYNDEDLIKASFNTCFDFVGLFPTLPASLKKKIKSSIQVKDLDYSTDKQKITTACNIAGKIIYKTRNKVVHAKSNFNLTGDEIQPMEYDELNEFMKEASSQTIRWYTRQPSHLKLEIIK</sequence>